<name>A0A1H4NB13_9MICO</name>
<dbReference type="AlphaFoldDB" id="A0A1H4NB13"/>
<organism evidence="1 2">
    <name type="scientific">Paramicrobacterium humi</name>
    <dbReference type="NCBI Taxonomy" id="640635"/>
    <lineage>
        <taxon>Bacteria</taxon>
        <taxon>Bacillati</taxon>
        <taxon>Actinomycetota</taxon>
        <taxon>Actinomycetes</taxon>
        <taxon>Micrococcales</taxon>
        <taxon>Microbacteriaceae</taxon>
        <taxon>Paramicrobacterium</taxon>
    </lineage>
</organism>
<dbReference type="InterPro" id="IPR029044">
    <property type="entry name" value="Nucleotide-diphossugar_trans"/>
</dbReference>
<dbReference type="OrthoDB" id="9797391at2"/>
<dbReference type="Gene3D" id="3.90.550.10">
    <property type="entry name" value="Spore Coat Polysaccharide Biosynthesis Protein SpsA, Chain A"/>
    <property type="match status" value="1"/>
</dbReference>
<evidence type="ECO:0000313" key="1">
    <source>
        <dbReference type="EMBL" id="SEB92439.1"/>
    </source>
</evidence>
<keyword evidence="2" id="KW-1185">Reference proteome</keyword>
<protein>
    <recommendedName>
        <fullName evidence="3">Glycosyl transferase family 2</fullName>
    </recommendedName>
</protein>
<dbReference type="RefSeq" id="WP_091183768.1">
    <property type="nucleotide sequence ID" value="NZ_FNRY01000001.1"/>
</dbReference>
<gene>
    <name evidence="1" type="ORF">SAMN04489806_2138</name>
</gene>
<dbReference type="EMBL" id="FNRY01000001">
    <property type="protein sequence ID" value="SEB92439.1"/>
    <property type="molecule type" value="Genomic_DNA"/>
</dbReference>
<reference evidence="1 2" key="1">
    <citation type="submission" date="2016-10" db="EMBL/GenBank/DDBJ databases">
        <authorList>
            <person name="de Groot N.N."/>
        </authorList>
    </citation>
    <scope>NUCLEOTIDE SEQUENCE [LARGE SCALE GENOMIC DNA]</scope>
    <source>
        <strain evidence="1 2">DSM 21799</strain>
    </source>
</reference>
<evidence type="ECO:0008006" key="3">
    <source>
        <dbReference type="Google" id="ProtNLM"/>
    </source>
</evidence>
<sequence length="147" mass="15334">MIPQALRTGSATDSVAPKNAVVHARASALPNARATVGCILTVSDAEATIASILETITTQFRVPDVIHVIVTGSTDGTARIAEAFAGSHISGGGRYELFVHELAADDAVDPVEYGRMLVEACEVVAEIHDNRLAPLAPEGAYRAAVSR</sequence>
<dbReference type="Proteomes" id="UP000199183">
    <property type="component" value="Unassembled WGS sequence"/>
</dbReference>
<accession>A0A1H4NB13</accession>
<proteinExistence type="predicted"/>
<dbReference type="STRING" id="640635.SAMN04489806_2138"/>
<dbReference type="SUPFAM" id="SSF53448">
    <property type="entry name" value="Nucleotide-diphospho-sugar transferases"/>
    <property type="match status" value="1"/>
</dbReference>
<evidence type="ECO:0000313" key="2">
    <source>
        <dbReference type="Proteomes" id="UP000199183"/>
    </source>
</evidence>